<accession>A0ABU5EP51</accession>
<dbReference type="Proteomes" id="UP001285855">
    <property type="component" value="Unassembled WGS sequence"/>
</dbReference>
<dbReference type="EMBL" id="JAXDAE010000011">
    <property type="protein sequence ID" value="MDY2587899.1"/>
    <property type="molecule type" value="Genomic_DNA"/>
</dbReference>
<evidence type="ECO:0000313" key="1">
    <source>
        <dbReference type="EMBL" id="MDY2587899.1"/>
    </source>
</evidence>
<name>A0ABU5EP51_9FLAO</name>
<keyword evidence="2" id="KW-1185">Reference proteome</keyword>
<proteinExistence type="predicted"/>
<reference evidence="1 2" key="1">
    <citation type="submission" date="2023-11" db="EMBL/GenBank/DDBJ databases">
        <title>Winogradskyella pelagius sp. nov., isolated from coastal sediment.</title>
        <authorList>
            <person name="Li F."/>
        </authorList>
    </citation>
    <scope>NUCLEOTIDE SEQUENCE [LARGE SCALE GENOMIC DNA]</scope>
    <source>
        <strain evidence="1 2">KCTC 23502</strain>
    </source>
</reference>
<dbReference type="RefSeq" id="WP_320556250.1">
    <property type="nucleotide sequence ID" value="NZ_JAXDAE010000011.1"/>
</dbReference>
<comment type="caution">
    <text evidence="1">The sequence shown here is derived from an EMBL/GenBank/DDBJ whole genome shotgun (WGS) entry which is preliminary data.</text>
</comment>
<organism evidence="1 2">
    <name type="scientific">Winogradskyella aquimaris</name>
    <dbReference type="NCBI Taxonomy" id="864074"/>
    <lineage>
        <taxon>Bacteria</taxon>
        <taxon>Pseudomonadati</taxon>
        <taxon>Bacteroidota</taxon>
        <taxon>Flavobacteriia</taxon>
        <taxon>Flavobacteriales</taxon>
        <taxon>Flavobacteriaceae</taxon>
        <taxon>Winogradskyella</taxon>
    </lineage>
</organism>
<gene>
    <name evidence="1" type="ORF">SNF14_11165</name>
</gene>
<sequence>MALIFVGHTKCAICSKVLEEQDNIFGLPPSIKVGHRLYEFFDRGFYQECFDNWVERDEILEILNEG</sequence>
<evidence type="ECO:0000313" key="2">
    <source>
        <dbReference type="Proteomes" id="UP001285855"/>
    </source>
</evidence>
<protein>
    <submittedName>
        <fullName evidence="1">Uncharacterized protein</fullName>
    </submittedName>
</protein>